<keyword evidence="5 10" id="KW-0645">Protease</keyword>
<protein>
    <recommendedName>
        <fullName evidence="10">Carboxypeptidase</fullName>
        <ecNumber evidence="10">3.4.16.-</ecNumber>
    </recommendedName>
</protein>
<keyword evidence="8" id="KW-0325">Glycoprotein</keyword>
<sequence length="435" mass="49449">MYKGIAFVPLCVLFYGFSYWNTNVFVEGLKGVGGTEQEWGHVTVRPHAHMFWWLYYTTANVSHFTERPLIIWLQGGPGMPSSGYGNFIEIGPLNMNLTEREHTWVKNFNLLFIDNPVGVGFSYFSDSSARMVQNNKEIGEDLVSFMKTFLSNYKEFQKIPLYIFGESYGGKMAVEFAYQLVEEINKGTIFANIKGVGLGDAYISPIHYILNYASFALNLGLVDKKGYEEIEELTKQVKIAINKEDFDTASDIEAKITDTVVRTTQGIDVYNIVLKSNLSALPRFLSYQDSCNLLMNTKIKESLNISKDIEWNFINDDIYCALQGDLMRPVTPAIETILNETDIKIIVYNGVFDFLVNTAGTVMWLDNLKWKGSSEWHEKAKQPLEINMVNEGYVKEVGNLVFYTVLRAGHSVPVDNVVAMEEILKRELLDAKYVL</sequence>
<evidence type="ECO:0000256" key="8">
    <source>
        <dbReference type="ARBA" id="ARBA00023180"/>
    </source>
</evidence>
<evidence type="ECO:0000313" key="12">
    <source>
        <dbReference type="Proteomes" id="UP000801492"/>
    </source>
</evidence>
<comment type="caution">
    <text evidence="11">The sequence shown here is derived from an EMBL/GenBank/DDBJ whole genome shotgun (WGS) entry which is preliminary data.</text>
</comment>
<dbReference type="InterPro" id="IPR018202">
    <property type="entry name" value="Ser_caboxypep_ser_AS"/>
</dbReference>
<dbReference type="InterPro" id="IPR029058">
    <property type="entry name" value="AB_hydrolase_fold"/>
</dbReference>
<evidence type="ECO:0000256" key="7">
    <source>
        <dbReference type="ARBA" id="ARBA00022801"/>
    </source>
</evidence>
<dbReference type="OrthoDB" id="443318at2759"/>
<accession>A0A8K0G0U0</accession>
<name>A0A8K0G0U0_IGNLU</name>
<comment type="similarity">
    <text evidence="2 10">Belongs to the peptidase S10 family.</text>
</comment>
<evidence type="ECO:0000256" key="4">
    <source>
        <dbReference type="ARBA" id="ARBA00022645"/>
    </source>
</evidence>
<evidence type="ECO:0000256" key="10">
    <source>
        <dbReference type="RuleBase" id="RU361156"/>
    </source>
</evidence>
<dbReference type="Pfam" id="PF00450">
    <property type="entry name" value="Peptidase_S10"/>
    <property type="match status" value="1"/>
</dbReference>
<evidence type="ECO:0000256" key="2">
    <source>
        <dbReference type="ARBA" id="ARBA00009431"/>
    </source>
</evidence>
<reference evidence="11" key="1">
    <citation type="submission" date="2019-08" db="EMBL/GenBank/DDBJ databases">
        <title>The genome of the North American firefly Photinus pyralis.</title>
        <authorList>
            <consortium name="Photinus pyralis genome working group"/>
            <person name="Fallon T.R."/>
            <person name="Sander Lower S.E."/>
            <person name="Weng J.-K."/>
        </authorList>
    </citation>
    <scope>NUCLEOTIDE SEQUENCE</scope>
    <source>
        <strain evidence="11">TRF0915ILg1</strain>
        <tissue evidence="11">Whole body</tissue>
    </source>
</reference>
<dbReference type="PROSITE" id="PS00131">
    <property type="entry name" value="CARBOXYPEPT_SER_SER"/>
    <property type="match status" value="1"/>
</dbReference>
<keyword evidence="6" id="KW-0732">Signal</keyword>
<dbReference type="AlphaFoldDB" id="A0A8K0G0U0"/>
<keyword evidence="12" id="KW-1185">Reference proteome</keyword>
<dbReference type="Gene3D" id="3.40.50.1820">
    <property type="entry name" value="alpha/beta hydrolase"/>
    <property type="match status" value="1"/>
</dbReference>
<organism evidence="11 12">
    <name type="scientific">Ignelater luminosus</name>
    <name type="common">Cucubano</name>
    <name type="synonym">Pyrophorus luminosus</name>
    <dbReference type="NCBI Taxonomy" id="2038154"/>
    <lineage>
        <taxon>Eukaryota</taxon>
        <taxon>Metazoa</taxon>
        <taxon>Ecdysozoa</taxon>
        <taxon>Arthropoda</taxon>
        <taxon>Hexapoda</taxon>
        <taxon>Insecta</taxon>
        <taxon>Pterygota</taxon>
        <taxon>Neoptera</taxon>
        <taxon>Endopterygota</taxon>
        <taxon>Coleoptera</taxon>
        <taxon>Polyphaga</taxon>
        <taxon>Elateriformia</taxon>
        <taxon>Elateroidea</taxon>
        <taxon>Elateridae</taxon>
        <taxon>Agrypninae</taxon>
        <taxon>Pyrophorini</taxon>
        <taxon>Ignelater</taxon>
    </lineage>
</organism>
<evidence type="ECO:0000256" key="6">
    <source>
        <dbReference type="ARBA" id="ARBA00022729"/>
    </source>
</evidence>
<dbReference type="InterPro" id="IPR001563">
    <property type="entry name" value="Peptidase_S10"/>
</dbReference>
<dbReference type="PANTHER" id="PTHR11802">
    <property type="entry name" value="SERINE PROTEASE FAMILY S10 SERINE CARBOXYPEPTIDASE"/>
    <property type="match status" value="1"/>
</dbReference>
<dbReference type="GO" id="GO:0005576">
    <property type="term" value="C:extracellular region"/>
    <property type="evidence" value="ECO:0007669"/>
    <property type="project" value="UniProtKB-SubCell"/>
</dbReference>
<keyword evidence="4 10" id="KW-0121">Carboxypeptidase</keyword>
<keyword evidence="3" id="KW-0964">Secreted</keyword>
<dbReference type="Proteomes" id="UP000801492">
    <property type="component" value="Unassembled WGS sequence"/>
</dbReference>
<evidence type="ECO:0000256" key="1">
    <source>
        <dbReference type="ARBA" id="ARBA00004613"/>
    </source>
</evidence>
<dbReference type="EMBL" id="VTPC01090723">
    <property type="protein sequence ID" value="KAF2881564.1"/>
    <property type="molecule type" value="Genomic_DNA"/>
</dbReference>
<evidence type="ECO:0000256" key="9">
    <source>
        <dbReference type="ARBA" id="ARBA00055847"/>
    </source>
</evidence>
<dbReference type="PRINTS" id="PR00724">
    <property type="entry name" value="CRBOXYPTASEC"/>
</dbReference>
<gene>
    <name evidence="11" type="ORF">ILUMI_24599</name>
</gene>
<evidence type="ECO:0000256" key="5">
    <source>
        <dbReference type="ARBA" id="ARBA00022670"/>
    </source>
</evidence>
<dbReference type="SUPFAM" id="SSF53474">
    <property type="entry name" value="alpha/beta-Hydrolases"/>
    <property type="match status" value="1"/>
</dbReference>
<comment type="function">
    <text evidence="9">May be involved in vascular wall and kidney homeostasis.</text>
</comment>
<evidence type="ECO:0000313" key="11">
    <source>
        <dbReference type="EMBL" id="KAF2881564.1"/>
    </source>
</evidence>
<proteinExistence type="inferred from homology"/>
<comment type="subcellular location">
    <subcellularLocation>
        <location evidence="1">Secreted</location>
    </subcellularLocation>
</comment>
<dbReference type="EC" id="3.4.16.-" evidence="10"/>
<dbReference type="GO" id="GO:0006508">
    <property type="term" value="P:proteolysis"/>
    <property type="evidence" value="ECO:0007669"/>
    <property type="project" value="UniProtKB-KW"/>
</dbReference>
<keyword evidence="7 10" id="KW-0378">Hydrolase</keyword>
<dbReference type="FunFam" id="3.40.50.1820:FF:000075">
    <property type="entry name" value="Carboxypeptidase"/>
    <property type="match status" value="1"/>
</dbReference>
<evidence type="ECO:0000256" key="3">
    <source>
        <dbReference type="ARBA" id="ARBA00022525"/>
    </source>
</evidence>
<dbReference type="GO" id="GO:0004185">
    <property type="term" value="F:serine-type carboxypeptidase activity"/>
    <property type="evidence" value="ECO:0007669"/>
    <property type="project" value="UniProtKB-UniRule"/>
</dbReference>
<dbReference type="PANTHER" id="PTHR11802:SF3">
    <property type="entry name" value="RETINOID-INDUCIBLE SERINE CARBOXYPEPTIDASE"/>
    <property type="match status" value="1"/>
</dbReference>